<evidence type="ECO:0000256" key="2">
    <source>
        <dbReference type="ARBA" id="ARBA00022837"/>
    </source>
</evidence>
<reference evidence="5" key="5">
    <citation type="submission" date="2018-04" db="UniProtKB">
        <authorList>
            <consortium name="EnsemblFungi"/>
        </authorList>
    </citation>
    <scope>IDENTIFICATION</scope>
    <source>
        <strain evidence="5">R3-111a-1</strain>
    </source>
</reference>
<feature type="domain" description="EF-hand" evidence="3">
    <location>
        <begin position="128"/>
        <end position="161"/>
    </location>
</feature>
<organism evidence="4">
    <name type="scientific">Gaeumannomyces tritici (strain R3-111a-1)</name>
    <name type="common">Wheat and barley take-all root rot fungus</name>
    <name type="synonym">Gaeumannomyces graminis var. tritici</name>
    <dbReference type="NCBI Taxonomy" id="644352"/>
    <lineage>
        <taxon>Eukaryota</taxon>
        <taxon>Fungi</taxon>
        <taxon>Dikarya</taxon>
        <taxon>Ascomycota</taxon>
        <taxon>Pezizomycotina</taxon>
        <taxon>Sordariomycetes</taxon>
        <taxon>Sordariomycetidae</taxon>
        <taxon>Magnaporthales</taxon>
        <taxon>Magnaporthaceae</taxon>
        <taxon>Gaeumannomyces</taxon>
    </lineage>
</organism>
<dbReference type="STRING" id="644352.J3NS08"/>
<reference evidence="6" key="1">
    <citation type="submission" date="2010-07" db="EMBL/GenBank/DDBJ databases">
        <title>The genome sequence of Gaeumannomyces graminis var. tritici strain R3-111a-1.</title>
        <authorList>
            <consortium name="The Broad Institute Genome Sequencing Platform"/>
            <person name="Ma L.-J."/>
            <person name="Dead R."/>
            <person name="Young S."/>
            <person name="Zeng Q."/>
            <person name="Koehrsen M."/>
            <person name="Alvarado L."/>
            <person name="Berlin A."/>
            <person name="Chapman S.B."/>
            <person name="Chen Z."/>
            <person name="Freedman E."/>
            <person name="Gellesch M."/>
            <person name="Goldberg J."/>
            <person name="Griggs A."/>
            <person name="Gujja S."/>
            <person name="Heilman E.R."/>
            <person name="Heiman D."/>
            <person name="Hepburn T."/>
            <person name="Howarth C."/>
            <person name="Jen D."/>
            <person name="Larson L."/>
            <person name="Mehta T."/>
            <person name="Neiman D."/>
            <person name="Pearson M."/>
            <person name="Roberts A."/>
            <person name="Saif S."/>
            <person name="Shea T."/>
            <person name="Shenoy N."/>
            <person name="Sisk P."/>
            <person name="Stolte C."/>
            <person name="Sykes S."/>
            <person name="Walk T."/>
            <person name="White J."/>
            <person name="Yandava C."/>
            <person name="Haas B."/>
            <person name="Nusbaum C."/>
            <person name="Birren B."/>
        </authorList>
    </citation>
    <scope>NUCLEOTIDE SEQUENCE [LARGE SCALE GENOMIC DNA]</scope>
    <source>
        <strain evidence="6">R3-111a-1</strain>
    </source>
</reference>
<evidence type="ECO:0000313" key="4">
    <source>
        <dbReference type="EMBL" id="EJT78965.1"/>
    </source>
</evidence>
<dbReference type="HOGENOM" id="CLU_061288_2_1_1"/>
<name>J3NS08_GAET3</name>
<accession>J3NS08</accession>
<sequence length="161" mass="18040">MSHLTNDQLKQLKEVFDIIDKDGTGSISAEEFADAMESLGLSATDAEAQDIIADIDTNKDGQIDFHEFLRAMAHPETNQALDPNSQKHDINKEQRELLQAFEVIDQDGSGSISPDELRRALRHLGDFYTDEEITEMINHADLDGNGSIDYQEFVQLMSAKQ</sequence>
<dbReference type="AlphaFoldDB" id="J3NS08"/>
<keyword evidence="6" id="KW-1185">Reference proteome</keyword>
<dbReference type="InterPro" id="IPR050145">
    <property type="entry name" value="Centrin_CML-like"/>
</dbReference>
<keyword evidence="2" id="KW-0106">Calcium</keyword>
<evidence type="ECO:0000256" key="1">
    <source>
        <dbReference type="ARBA" id="ARBA00022737"/>
    </source>
</evidence>
<evidence type="ECO:0000313" key="5">
    <source>
        <dbReference type="EnsemblFungi" id="EJT78965"/>
    </source>
</evidence>
<feature type="domain" description="EF-hand" evidence="3">
    <location>
        <begin position="92"/>
        <end position="127"/>
    </location>
</feature>
<dbReference type="SMART" id="SM00054">
    <property type="entry name" value="EFh"/>
    <property type="match status" value="4"/>
</dbReference>
<gene>
    <name evidence="5" type="primary">20344514</name>
    <name evidence="4" type="ORF">GGTG_04056</name>
</gene>
<feature type="domain" description="EF-hand" evidence="3">
    <location>
        <begin position="43"/>
        <end position="78"/>
    </location>
</feature>
<dbReference type="PANTHER" id="PTHR23050">
    <property type="entry name" value="CALCIUM BINDING PROTEIN"/>
    <property type="match status" value="1"/>
</dbReference>
<evidence type="ECO:0000259" key="3">
    <source>
        <dbReference type="PROSITE" id="PS50222"/>
    </source>
</evidence>
<dbReference type="eggNOG" id="KOG0027">
    <property type="taxonomic scope" value="Eukaryota"/>
</dbReference>
<dbReference type="GeneID" id="20344514"/>
<protein>
    <recommendedName>
        <fullName evidence="3">EF-hand domain-containing protein</fullName>
    </recommendedName>
</protein>
<dbReference type="VEuPathDB" id="FungiDB:GGTG_04056"/>
<keyword evidence="1" id="KW-0677">Repeat</keyword>
<dbReference type="RefSeq" id="XP_009220109.1">
    <property type="nucleotide sequence ID" value="XM_009221845.1"/>
</dbReference>
<dbReference type="Gene3D" id="1.10.238.10">
    <property type="entry name" value="EF-hand"/>
    <property type="match status" value="2"/>
</dbReference>
<feature type="domain" description="EF-hand" evidence="3">
    <location>
        <begin position="7"/>
        <end position="42"/>
    </location>
</feature>
<dbReference type="Proteomes" id="UP000006039">
    <property type="component" value="Unassembled WGS sequence"/>
</dbReference>
<dbReference type="InterPro" id="IPR002048">
    <property type="entry name" value="EF_hand_dom"/>
</dbReference>
<dbReference type="CDD" id="cd00051">
    <property type="entry name" value="EFh"/>
    <property type="match status" value="2"/>
</dbReference>
<dbReference type="EMBL" id="GL385396">
    <property type="protein sequence ID" value="EJT78965.1"/>
    <property type="molecule type" value="Genomic_DNA"/>
</dbReference>
<dbReference type="SUPFAM" id="SSF47473">
    <property type="entry name" value="EF-hand"/>
    <property type="match status" value="1"/>
</dbReference>
<reference evidence="5" key="4">
    <citation type="journal article" date="2015" name="G3 (Bethesda)">
        <title>Genome sequences of three phytopathogenic species of the Magnaporthaceae family of fungi.</title>
        <authorList>
            <person name="Okagaki L.H."/>
            <person name="Nunes C.C."/>
            <person name="Sailsbery J."/>
            <person name="Clay B."/>
            <person name="Brown D."/>
            <person name="John T."/>
            <person name="Oh Y."/>
            <person name="Young N."/>
            <person name="Fitzgerald M."/>
            <person name="Haas B.J."/>
            <person name="Zeng Q."/>
            <person name="Young S."/>
            <person name="Adiconis X."/>
            <person name="Fan L."/>
            <person name="Levin J.Z."/>
            <person name="Mitchell T.K."/>
            <person name="Okubara P.A."/>
            <person name="Farman M.L."/>
            <person name="Kohn L.M."/>
            <person name="Birren B."/>
            <person name="Ma L.-J."/>
            <person name="Dean R.A."/>
        </authorList>
    </citation>
    <scope>NUCLEOTIDE SEQUENCE</scope>
    <source>
        <strain evidence="5">R3-111a-1</strain>
    </source>
</reference>
<dbReference type="InterPro" id="IPR018247">
    <property type="entry name" value="EF_Hand_1_Ca_BS"/>
</dbReference>
<dbReference type="PROSITE" id="PS00018">
    <property type="entry name" value="EF_HAND_1"/>
    <property type="match status" value="4"/>
</dbReference>
<evidence type="ECO:0000313" key="6">
    <source>
        <dbReference type="Proteomes" id="UP000006039"/>
    </source>
</evidence>
<dbReference type="InterPro" id="IPR011992">
    <property type="entry name" value="EF-hand-dom_pair"/>
</dbReference>
<proteinExistence type="predicted"/>
<dbReference type="PROSITE" id="PS50222">
    <property type="entry name" value="EF_HAND_2"/>
    <property type="match status" value="4"/>
</dbReference>
<dbReference type="FunFam" id="1.10.238.10:FF:000001">
    <property type="entry name" value="Calmodulin 1"/>
    <property type="match status" value="1"/>
</dbReference>
<reference evidence="4" key="3">
    <citation type="submission" date="2010-09" db="EMBL/GenBank/DDBJ databases">
        <title>Annotation of Gaeumannomyces graminis var. tritici R3-111a-1.</title>
        <authorList>
            <consortium name="The Broad Institute Genome Sequencing Platform"/>
            <person name="Ma L.-J."/>
            <person name="Dead R."/>
            <person name="Young S.K."/>
            <person name="Zeng Q."/>
            <person name="Gargeya S."/>
            <person name="Fitzgerald M."/>
            <person name="Haas B."/>
            <person name="Abouelleil A."/>
            <person name="Alvarado L."/>
            <person name="Arachchi H.M."/>
            <person name="Berlin A."/>
            <person name="Brown A."/>
            <person name="Chapman S.B."/>
            <person name="Chen Z."/>
            <person name="Dunbar C."/>
            <person name="Freedman E."/>
            <person name="Gearin G."/>
            <person name="Gellesch M."/>
            <person name="Goldberg J."/>
            <person name="Griggs A."/>
            <person name="Gujja S."/>
            <person name="Heiman D."/>
            <person name="Howarth C."/>
            <person name="Larson L."/>
            <person name="Lui A."/>
            <person name="MacDonald P.J.P."/>
            <person name="Mehta T."/>
            <person name="Montmayeur A."/>
            <person name="Murphy C."/>
            <person name="Neiman D."/>
            <person name="Pearson M."/>
            <person name="Priest M."/>
            <person name="Roberts A."/>
            <person name="Saif S."/>
            <person name="Shea T."/>
            <person name="Shenoy N."/>
            <person name="Sisk P."/>
            <person name="Stolte C."/>
            <person name="Sykes S."/>
            <person name="Yandava C."/>
            <person name="Wortman J."/>
            <person name="Nusbaum C."/>
            <person name="Birren B."/>
        </authorList>
    </citation>
    <scope>NUCLEOTIDE SEQUENCE</scope>
    <source>
        <strain evidence="4">R3-111a-1</strain>
    </source>
</reference>
<dbReference type="EnsemblFungi" id="EJT78965">
    <property type="protein sequence ID" value="EJT78965"/>
    <property type="gene ID" value="GGTG_04056"/>
</dbReference>
<dbReference type="OrthoDB" id="5214543at2759"/>
<dbReference type="Pfam" id="PF13499">
    <property type="entry name" value="EF-hand_7"/>
    <property type="match status" value="2"/>
</dbReference>
<dbReference type="GO" id="GO:0005509">
    <property type="term" value="F:calcium ion binding"/>
    <property type="evidence" value="ECO:0007669"/>
    <property type="project" value="InterPro"/>
</dbReference>
<reference evidence="4" key="2">
    <citation type="submission" date="2010-07" db="EMBL/GenBank/DDBJ databases">
        <authorList>
            <consortium name="The Broad Institute Genome Sequencing Platform"/>
            <consortium name="Broad Institute Genome Sequencing Center for Infectious Disease"/>
            <person name="Ma L.-J."/>
            <person name="Dead R."/>
            <person name="Young S."/>
            <person name="Zeng Q."/>
            <person name="Koehrsen M."/>
            <person name="Alvarado L."/>
            <person name="Berlin A."/>
            <person name="Chapman S.B."/>
            <person name="Chen Z."/>
            <person name="Freedman E."/>
            <person name="Gellesch M."/>
            <person name="Goldberg J."/>
            <person name="Griggs A."/>
            <person name="Gujja S."/>
            <person name="Heilman E.R."/>
            <person name="Heiman D."/>
            <person name="Hepburn T."/>
            <person name="Howarth C."/>
            <person name="Jen D."/>
            <person name="Larson L."/>
            <person name="Mehta T."/>
            <person name="Neiman D."/>
            <person name="Pearson M."/>
            <person name="Roberts A."/>
            <person name="Saif S."/>
            <person name="Shea T."/>
            <person name="Shenoy N."/>
            <person name="Sisk P."/>
            <person name="Stolte C."/>
            <person name="Sykes S."/>
            <person name="Walk T."/>
            <person name="White J."/>
            <person name="Yandava C."/>
            <person name="Haas B."/>
            <person name="Nusbaum C."/>
            <person name="Birren B."/>
        </authorList>
    </citation>
    <scope>NUCLEOTIDE SEQUENCE</scope>
    <source>
        <strain evidence="4">R3-111a-1</strain>
    </source>
</reference>